<gene>
    <name evidence="1" type="ORF">ARMGADRAFT_1039618</name>
</gene>
<dbReference type="EMBL" id="KZ293736">
    <property type="protein sequence ID" value="PBK81026.1"/>
    <property type="molecule type" value="Genomic_DNA"/>
</dbReference>
<reference evidence="2" key="1">
    <citation type="journal article" date="2017" name="Nat. Ecol. Evol.">
        <title>Genome expansion and lineage-specific genetic innovations in the forest pathogenic fungi Armillaria.</title>
        <authorList>
            <person name="Sipos G."/>
            <person name="Prasanna A.N."/>
            <person name="Walter M.C."/>
            <person name="O'Connor E."/>
            <person name="Balint B."/>
            <person name="Krizsan K."/>
            <person name="Kiss B."/>
            <person name="Hess J."/>
            <person name="Varga T."/>
            <person name="Slot J."/>
            <person name="Riley R."/>
            <person name="Boka B."/>
            <person name="Rigling D."/>
            <person name="Barry K."/>
            <person name="Lee J."/>
            <person name="Mihaltcheva S."/>
            <person name="LaButti K."/>
            <person name="Lipzen A."/>
            <person name="Waldron R."/>
            <person name="Moloney N.M."/>
            <person name="Sperisen C."/>
            <person name="Kredics L."/>
            <person name="Vagvoelgyi C."/>
            <person name="Patrignani A."/>
            <person name="Fitzpatrick D."/>
            <person name="Nagy I."/>
            <person name="Doyle S."/>
            <person name="Anderson J.B."/>
            <person name="Grigoriev I.V."/>
            <person name="Gueldener U."/>
            <person name="Muensterkoetter M."/>
            <person name="Nagy L.G."/>
        </authorList>
    </citation>
    <scope>NUCLEOTIDE SEQUENCE [LARGE SCALE GENOMIC DNA]</scope>
    <source>
        <strain evidence="2">Ar21-2</strain>
    </source>
</reference>
<dbReference type="AlphaFoldDB" id="A0A2H3D0H9"/>
<proteinExistence type="predicted"/>
<evidence type="ECO:0000313" key="1">
    <source>
        <dbReference type="EMBL" id="PBK81026.1"/>
    </source>
</evidence>
<name>A0A2H3D0H9_ARMGA</name>
<organism evidence="1 2">
    <name type="scientific">Armillaria gallica</name>
    <name type="common">Bulbous honey fungus</name>
    <name type="synonym">Armillaria bulbosa</name>
    <dbReference type="NCBI Taxonomy" id="47427"/>
    <lineage>
        <taxon>Eukaryota</taxon>
        <taxon>Fungi</taxon>
        <taxon>Dikarya</taxon>
        <taxon>Basidiomycota</taxon>
        <taxon>Agaricomycotina</taxon>
        <taxon>Agaricomycetes</taxon>
        <taxon>Agaricomycetidae</taxon>
        <taxon>Agaricales</taxon>
        <taxon>Marasmiineae</taxon>
        <taxon>Physalacriaceae</taxon>
        <taxon>Armillaria</taxon>
    </lineage>
</organism>
<dbReference type="Proteomes" id="UP000217790">
    <property type="component" value="Unassembled WGS sequence"/>
</dbReference>
<sequence>MDPYQYTYDVDRDEETAKKIIHLPPTSLHFSPMVSWKPRLNYSLLSSRKISSHEQENSGLSTSFRSGKFVRCLKGSLPLCSRDPRFLQIPTTNYGIDWIFKIFHHIPLEGLVNFRYCNTSFQEDRNDKTRWRTSKLLVEVRLQDSLNKFQDVTS</sequence>
<accession>A0A2H3D0H9</accession>
<dbReference type="InParanoid" id="A0A2H3D0H9"/>
<keyword evidence="2" id="KW-1185">Reference proteome</keyword>
<evidence type="ECO:0000313" key="2">
    <source>
        <dbReference type="Proteomes" id="UP000217790"/>
    </source>
</evidence>
<protein>
    <submittedName>
        <fullName evidence="1">Uncharacterized protein</fullName>
    </submittedName>
</protein>